<gene>
    <name evidence="2" type="ORF">NCTC6385_04156</name>
</gene>
<evidence type="ECO:0000256" key="1">
    <source>
        <dbReference type="SAM" id="SignalP"/>
    </source>
</evidence>
<proteinExistence type="predicted"/>
<keyword evidence="1" id="KW-0732">Signal</keyword>
<evidence type="ECO:0000313" key="2">
    <source>
        <dbReference type="EMBL" id="SUF97134.1"/>
    </source>
</evidence>
<dbReference type="EMBL" id="UGWV01000002">
    <property type="protein sequence ID" value="SUF97134.1"/>
    <property type="molecule type" value="Genomic_DNA"/>
</dbReference>
<name>A0A7D8IWC0_SALER</name>
<feature type="signal peptide" evidence="1">
    <location>
        <begin position="1"/>
        <end position="17"/>
    </location>
</feature>
<organism evidence="2 3">
    <name type="scientific">Salmonella enterica</name>
    <name type="common">Salmonella choleraesuis</name>
    <dbReference type="NCBI Taxonomy" id="28901"/>
    <lineage>
        <taxon>Bacteria</taxon>
        <taxon>Pseudomonadati</taxon>
        <taxon>Pseudomonadota</taxon>
        <taxon>Gammaproteobacteria</taxon>
        <taxon>Enterobacterales</taxon>
        <taxon>Enterobacteriaceae</taxon>
        <taxon>Salmonella</taxon>
    </lineage>
</organism>
<accession>A0A7D8IWC0</accession>
<sequence>MTAMLFFLLLVSKPAIGSNTLKIPTHHRNIPSVIQRTGKIFQPCFNVSLVDIGHAHPFNTAQQFTGILQRDHDAVFHHPNFNGHSVNKPGLRHPFTA</sequence>
<evidence type="ECO:0000313" key="3">
    <source>
        <dbReference type="Proteomes" id="UP000254463"/>
    </source>
</evidence>
<reference evidence="2 3" key="1">
    <citation type="submission" date="2018-06" db="EMBL/GenBank/DDBJ databases">
        <authorList>
            <consortium name="Pathogen Informatics"/>
            <person name="Doyle S."/>
        </authorList>
    </citation>
    <scope>NUCLEOTIDE SEQUENCE [LARGE SCALE GENOMIC DNA]</scope>
    <source>
        <strain evidence="2 3">NCTC6385</strain>
    </source>
</reference>
<dbReference type="Proteomes" id="UP000254463">
    <property type="component" value="Unassembled WGS sequence"/>
</dbReference>
<protein>
    <submittedName>
        <fullName evidence="2">Uncharacterized protein</fullName>
    </submittedName>
</protein>
<feature type="chain" id="PRO_5027842221" evidence="1">
    <location>
        <begin position="18"/>
        <end position="97"/>
    </location>
</feature>
<dbReference type="AlphaFoldDB" id="A0A7D8IWC0"/>